<keyword evidence="2" id="KW-1185">Reference proteome</keyword>
<dbReference type="EMBL" id="JBHSNO010000007">
    <property type="protein sequence ID" value="MFC5590079.1"/>
    <property type="molecule type" value="Genomic_DNA"/>
</dbReference>
<gene>
    <name evidence="1" type="ORF">ACFPRA_14320</name>
</gene>
<name>A0ABW0TMC3_9BACL</name>
<evidence type="ECO:0000313" key="1">
    <source>
        <dbReference type="EMBL" id="MFC5590079.1"/>
    </source>
</evidence>
<evidence type="ECO:0000313" key="2">
    <source>
        <dbReference type="Proteomes" id="UP001596109"/>
    </source>
</evidence>
<organism evidence="1 2">
    <name type="scientific">Sporosarcina soli</name>
    <dbReference type="NCBI Taxonomy" id="334736"/>
    <lineage>
        <taxon>Bacteria</taxon>
        <taxon>Bacillati</taxon>
        <taxon>Bacillota</taxon>
        <taxon>Bacilli</taxon>
        <taxon>Bacillales</taxon>
        <taxon>Caryophanaceae</taxon>
        <taxon>Sporosarcina</taxon>
    </lineage>
</organism>
<sequence length="64" mass="7560">MDMNQRVLMLFKSNKIDSRYFDLDAFNEEATIFTNKVQDVKAKNPLLNYEPIFSINQVRGESDR</sequence>
<accession>A0ABW0TMC3</accession>
<comment type="caution">
    <text evidence="1">The sequence shown here is derived from an EMBL/GenBank/DDBJ whole genome shotgun (WGS) entry which is preliminary data.</text>
</comment>
<reference evidence="2" key="1">
    <citation type="journal article" date="2019" name="Int. J. Syst. Evol. Microbiol.">
        <title>The Global Catalogue of Microorganisms (GCM) 10K type strain sequencing project: providing services to taxonomists for standard genome sequencing and annotation.</title>
        <authorList>
            <consortium name="The Broad Institute Genomics Platform"/>
            <consortium name="The Broad Institute Genome Sequencing Center for Infectious Disease"/>
            <person name="Wu L."/>
            <person name="Ma J."/>
        </authorList>
    </citation>
    <scope>NUCLEOTIDE SEQUENCE [LARGE SCALE GENOMIC DNA]</scope>
    <source>
        <strain evidence="2">CGMCC 4.1434</strain>
    </source>
</reference>
<proteinExistence type="predicted"/>
<dbReference type="RefSeq" id="WP_381435952.1">
    <property type="nucleotide sequence ID" value="NZ_JBHSNO010000007.1"/>
</dbReference>
<protein>
    <submittedName>
        <fullName evidence="1">Uncharacterized protein</fullName>
    </submittedName>
</protein>
<dbReference type="Proteomes" id="UP001596109">
    <property type="component" value="Unassembled WGS sequence"/>
</dbReference>